<evidence type="ECO:0000256" key="1">
    <source>
        <dbReference type="SAM" id="MobiDB-lite"/>
    </source>
</evidence>
<evidence type="ECO:0000313" key="2">
    <source>
        <dbReference type="EMBL" id="MEQ2164867.1"/>
    </source>
</evidence>
<gene>
    <name evidence="2" type="primary">GIGYF1</name>
    <name evidence="2" type="ORF">GOODEAATRI_011129</name>
</gene>
<sequence length="119" mass="13659">MMRRKRTEDEEKLLKLLQGMKPQDGFTTWCEQMLHALNTSASNSSSSLDVATIVAYLKEVESPYAVLDFIRSYLGDTVEAKEFAKQFLERRAKQKANQQRQQQQVRLSAARNEGPCHHA</sequence>
<protein>
    <submittedName>
        <fullName evidence="2">GRB10 interacting GYF protein 1</fullName>
    </submittedName>
</protein>
<feature type="compositionally biased region" description="Low complexity" evidence="1">
    <location>
        <begin position="95"/>
        <end position="111"/>
    </location>
</feature>
<comment type="caution">
    <text evidence="2">The sequence shown here is derived from an EMBL/GenBank/DDBJ whole genome shotgun (WGS) entry which is preliminary data.</text>
</comment>
<reference evidence="2 3" key="1">
    <citation type="submission" date="2021-06" db="EMBL/GenBank/DDBJ databases">
        <authorList>
            <person name="Palmer J.M."/>
        </authorList>
    </citation>
    <scope>NUCLEOTIDE SEQUENCE [LARGE SCALE GENOMIC DNA]</scope>
    <source>
        <strain evidence="2 3">GA_2019</strain>
        <tissue evidence="2">Muscle</tissue>
    </source>
</reference>
<dbReference type="EMBL" id="JAHRIO010020665">
    <property type="protein sequence ID" value="MEQ2164867.1"/>
    <property type="molecule type" value="Genomic_DNA"/>
</dbReference>
<feature type="region of interest" description="Disordered" evidence="1">
    <location>
        <begin position="94"/>
        <end position="119"/>
    </location>
</feature>
<dbReference type="Proteomes" id="UP001476798">
    <property type="component" value="Unassembled WGS sequence"/>
</dbReference>
<dbReference type="PANTHER" id="PTHR14445:SF37">
    <property type="entry name" value="GRB10-INTERACTING GYF PROTEIN 1"/>
    <property type="match status" value="1"/>
</dbReference>
<dbReference type="InterPro" id="IPR051640">
    <property type="entry name" value="GRB10-interact_GYF"/>
</dbReference>
<dbReference type="PANTHER" id="PTHR14445">
    <property type="entry name" value="GRB10 INTERACTING GYF PROTEIN"/>
    <property type="match status" value="1"/>
</dbReference>
<organism evidence="2 3">
    <name type="scientific">Goodea atripinnis</name>
    <dbReference type="NCBI Taxonomy" id="208336"/>
    <lineage>
        <taxon>Eukaryota</taxon>
        <taxon>Metazoa</taxon>
        <taxon>Chordata</taxon>
        <taxon>Craniata</taxon>
        <taxon>Vertebrata</taxon>
        <taxon>Euteleostomi</taxon>
        <taxon>Actinopterygii</taxon>
        <taxon>Neopterygii</taxon>
        <taxon>Teleostei</taxon>
        <taxon>Neoteleostei</taxon>
        <taxon>Acanthomorphata</taxon>
        <taxon>Ovalentaria</taxon>
        <taxon>Atherinomorphae</taxon>
        <taxon>Cyprinodontiformes</taxon>
        <taxon>Goodeidae</taxon>
        <taxon>Goodea</taxon>
    </lineage>
</organism>
<proteinExistence type="predicted"/>
<accession>A0ABV0N0F3</accession>
<keyword evidence="3" id="KW-1185">Reference proteome</keyword>
<evidence type="ECO:0000313" key="3">
    <source>
        <dbReference type="Proteomes" id="UP001476798"/>
    </source>
</evidence>
<name>A0ABV0N0F3_9TELE</name>